<dbReference type="Proteomes" id="UP000295447">
    <property type="component" value="Unassembled WGS sequence"/>
</dbReference>
<evidence type="ECO:0000259" key="1">
    <source>
        <dbReference type="SMART" id="SM00421"/>
    </source>
</evidence>
<dbReference type="PANTHER" id="PTHR34293:SF1">
    <property type="entry name" value="HTH-TYPE TRANSCRIPTIONAL REGULATOR TRMBL2"/>
    <property type="match status" value="1"/>
</dbReference>
<dbReference type="SMART" id="SM00421">
    <property type="entry name" value="HTH_LUXR"/>
    <property type="match status" value="1"/>
</dbReference>
<dbReference type="AlphaFoldDB" id="A0A4R7ZGX2"/>
<name>A0A4R7ZGX2_9ACTN</name>
<evidence type="ECO:0000313" key="3">
    <source>
        <dbReference type="Proteomes" id="UP000295447"/>
    </source>
</evidence>
<dbReference type="InterPro" id="IPR036390">
    <property type="entry name" value="WH_DNA-bd_sf"/>
</dbReference>
<dbReference type="InterPro" id="IPR051797">
    <property type="entry name" value="TrmB-like"/>
</dbReference>
<proteinExistence type="predicted"/>
<protein>
    <submittedName>
        <fullName evidence="2">Sugar-specific transcriptional regulator TrmB</fullName>
    </submittedName>
</protein>
<accession>A0A4R7ZGX2</accession>
<dbReference type="GO" id="GO:0006355">
    <property type="term" value="P:regulation of DNA-templated transcription"/>
    <property type="evidence" value="ECO:0007669"/>
    <property type="project" value="InterPro"/>
</dbReference>
<dbReference type="SUPFAM" id="SSF46785">
    <property type="entry name" value="Winged helix' DNA-binding domain"/>
    <property type="match status" value="1"/>
</dbReference>
<dbReference type="SUPFAM" id="SSF46894">
    <property type="entry name" value="C-terminal effector domain of the bipartite response regulators"/>
    <property type="match status" value="1"/>
</dbReference>
<dbReference type="GO" id="GO:0003677">
    <property type="term" value="F:DNA binding"/>
    <property type="evidence" value="ECO:0007669"/>
    <property type="project" value="InterPro"/>
</dbReference>
<dbReference type="InterPro" id="IPR000792">
    <property type="entry name" value="Tscrpt_reg_LuxR_C"/>
</dbReference>
<keyword evidence="3" id="KW-1185">Reference proteome</keyword>
<dbReference type="InterPro" id="IPR002831">
    <property type="entry name" value="Tscrpt_reg_TrmB_N"/>
</dbReference>
<dbReference type="InterPro" id="IPR016032">
    <property type="entry name" value="Sig_transdc_resp-reg_C-effctor"/>
</dbReference>
<comment type="caution">
    <text evidence="2">The sequence shown here is derived from an EMBL/GenBank/DDBJ whole genome shotgun (WGS) entry which is preliminary data.</text>
</comment>
<dbReference type="PANTHER" id="PTHR34293">
    <property type="entry name" value="HTH-TYPE TRANSCRIPTIONAL REGULATOR TRMBL2"/>
    <property type="match status" value="1"/>
</dbReference>
<organism evidence="2 3">
    <name type="scientific">Kribbella kalugense</name>
    <dbReference type="NCBI Taxonomy" id="2512221"/>
    <lineage>
        <taxon>Bacteria</taxon>
        <taxon>Bacillati</taxon>
        <taxon>Actinomycetota</taxon>
        <taxon>Actinomycetes</taxon>
        <taxon>Propionibacteriales</taxon>
        <taxon>Kribbellaceae</taxon>
        <taxon>Kribbella</taxon>
    </lineage>
</organism>
<dbReference type="EMBL" id="SODF01000003">
    <property type="protein sequence ID" value="TDW15591.1"/>
    <property type="molecule type" value="Genomic_DNA"/>
</dbReference>
<feature type="domain" description="HTH luxR-type" evidence="1">
    <location>
        <begin position="277"/>
        <end position="334"/>
    </location>
</feature>
<reference evidence="2 3" key="1">
    <citation type="submission" date="2019-03" db="EMBL/GenBank/DDBJ databases">
        <title>Genomic Encyclopedia of Type Strains, Phase III (KMG-III): the genomes of soil and plant-associated and newly described type strains.</title>
        <authorList>
            <person name="Whitman W."/>
        </authorList>
    </citation>
    <scope>NUCLEOTIDE SEQUENCE [LARGE SCALE GENOMIC DNA]</scope>
    <source>
        <strain evidence="2 3">VKM Ac-2570</strain>
    </source>
</reference>
<dbReference type="Pfam" id="PF01978">
    <property type="entry name" value="TrmB"/>
    <property type="match status" value="1"/>
</dbReference>
<sequence>MAAHRFLLARSGQWLICAIIIPVGDEKLKAAGIGTFDERVYRVLLTRRSATAAELTPDLGDSQARVTKALGRLHDLGLVGQLAGEGKRFSAIDPASGVEALVRDQERALELVRVAARELGELYRHGAGGRQGDEIEIVHGPEALGRRFVQLQQETTEEFMALDRPPYVLATENPVEERALDRGVRYRVVYSPEALAHPIVGKDIKRLVRAGEDARMLTGVRVKLAIADRSTALLPLSLDVGDGLRAAIIHQSTLLDALVDYWELCWQQAIPFGAEVSGELTEDDRALLTLLVAGLKDDAIARQLGWSLRTMRRRVHRLHELTGTSNRFQAGAVAMRRGWL</sequence>
<dbReference type="InterPro" id="IPR036388">
    <property type="entry name" value="WH-like_DNA-bd_sf"/>
</dbReference>
<gene>
    <name evidence="2" type="ORF">EV650_7079</name>
</gene>
<dbReference type="Gene3D" id="1.10.10.10">
    <property type="entry name" value="Winged helix-like DNA-binding domain superfamily/Winged helix DNA-binding domain"/>
    <property type="match status" value="2"/>
</dbReference>
<evidence type="ECO:0000313" key="2">
    <source>
        <dbReference type="EMBL" id="TDW15591.1"/>
    </source>
</evidence>